<dbReference type="Pfam" id="PF13450">
    <property type="entry name" value="NAD_binding_8"/>
    <property type="match status" value="1"/>
</dbReference>
<dbReference type="Gene3D" id="3.50.50.60">
    <property type="entry name" value="FAD/NAD(P)-binding domain"/>
    <property type="match status" value="2"/>
</dbReference>
<dbReference type="InterPro" id="IPR036188">
    <property type="entry name" value="FAD/NAD-bd_sf"/>
</dbReference>
<evidence type="ECO:0000259" key="5">
    <source>
        <dbReference type="Pfam" id="PF00732"/>
    </source>
</evidence>
<dbReference type="Proteomes" id="UP000015525">
    <property type="component" value="Unassembled WGS sequence"/>
</dbReference>
<dbReference type="InterPro" id="IPR007867">
    <property type="entry name" value="GMC_OxRtase_C"/>
</dbReference>
<dbReference type="InterPro" id="IPR000172">
    <property type="entry name" value="GMC_OxRdtase_N"/>
</dbReference>
<dbReference type="PRINTS" id="PR00368">
    <property type="entry name" value="FADPNR"/>
</dbReference>
<comment type="similarity">
    <text evidence="1">Belongs to the GMC oxidoreductase family.</text>
</comment>
<evidence type="ECO:0008006" key="9">
    <source>
        <dbReference type="Google" id="ProtNLM"/>
    </source>
</evidence>
<dbReference type="GO" id="GO:0050660">
    <property type="term" value="F:flavin adenine dinucleotide binding"/>
    <property type="evidence" value="ECO:0007669"/>
    <property type="project" value="InterPro"/>
</dbReference>
<evidence type="ECO:0000313" key="7">
    <source>
        <dbReference type="EMBL" id="EQB14470.1"/>
    </source>
</evidence>
<evidence type="ECO:0000256" key="2">
    <source>
        <dbReference type="ARBA" id="ARBA00022630"/>
    </source>
</evidence>
<keyword evidence="4" id="KW-0560">Oxidoreductase</keyword>
<proteinExistence type="inferred from homology"/>
<organism evidence="7 8">
    <name type="scientific">Sphingobium quisquiliarum P25</name>
    <dbReference type="NCBI Taxonomy" id="1329909"/>
    <lineage>
        <taxon>Bacteria</taxon>
        <taxon>Pseudomonadati</taxon>
        <taxon>Pseudomonadota</taxon>
        <taxon>Alphaproteobacteria</taxon>
        <taxon>Sphingomonadales</taxon>
        <taxon>Sphingomonadaceae</taxon>
        <taxon>Sphingobium</taxon>
    </lineage>
</organism>
<feature type="domain" description="Glucose-methanol-choline oxidoreductase C-terminal" evidence="6">
    <location>
        <begin position="345"/>
        <end position="456"/>
    </location>
</feature>
<dbReference type="SUPFAM" id="SSF51905">
    <property type="entry name" value="FAD/NAD(P)-binding domain"/>
    <property type="match status" value="1"/>
</dbReference>
<gene>
    <name evidence="7" type="ORF">L288_01625</name>
</gene>
<dbReference type="Pfam" id="PF05199">
    <property type="entry name" value="GMC_oxred_C"/>
    <property type="match status" value="1"/>
</dbReference>
<keyword evidence="2" id="KW-0285">Flavoprotein</keyword>
<evidence type="ECO:0000259" key="6">
    <source>
        <dbReference type="Pfam" id="PF05199"/>
    </source>
</evidence>
<comment type="caution">
    <text evidence="7">The sequence shown here is derived from an EMBL/GenBank/DDBJ whole genome shotgun (WGS) entry which is preliminary data.</text>
</comment>
<evidence type="ECO:0000256" key="1">
    <source>
        <dbReference type="ARBA" id="ARBA00010790"/>
    </source>
</evidence>
<accession>T0IRL2</accession>
<reference evidence="7 8" key="1">
    <citation type="journal article" date="2013" name="Genome Announc.">
        <title>Draft Genome Sequence of Sphingobium quisquiliarum Strain P25T, a Novel Hexachlorocyclohexane (HCH)-Degrading Bacterium Isolated from an HCH Dumpsite.</title>
        <authorList>
            <person name="Kumar Singh A."/>
            <person name="Sangwan N."/>
            <person name="Sharma A."/>
            <person name="Gupta V."/>
            <person name="Khurana J.P."/>
            <person name="Lal R."/>
        </authorList>
    </citation>
    <scope>NUCLEOTIDE SEQUENCE [LARGE SCALE GENOMIC DNA]</scope>
    <source>
        <strain evidence="7 8">P25</strain>
    </source>
</reference>
<sequence>MADRLRTHVAVIGSGPGGAVTAALCAEAGYETLLVEEGDDLPLDACAHFSGDEILRKYRNAGIGMAFGKPSISYVEGCCVGGGSEVNRGLYHRTPPYVLEQWAKAYRVEQLSPDLLAPHFAACEGTARIAFLPGSAPPLSQRLGDGAGELGWETIQAPRLYDYESGRKQSMSATFIPRFRRAGGQVMANMRALRIRRNGKQWHAATLHQGREVTIEADALFIACGAVQTPALLRRSGFRHNVGNSLRFHPMLKAVALFDRPVNRPGDPDPVHQIKMFEPRFGIGCSISSPALLALALAGSPQMRRRIAADAARMGIYYVQNGTGHARVRGLPLARDPLVSVRHEGGDLDDLYDGLKHLMRALFAAGAEAVQPCLPGFPMLHSVDELASLPGRLPRRSAMLTSVHVFASCPMGEDRRLSATDSWGRVHDGDGLRIADASLMCGPTIANPQGSVMAIAHRNALHAIERRFA</sequence>
<evidence type="ECO:0000256" key="3">
    <source>
        <dbReference type="ARBA" id="ARBA00022827"/>
    </source>
</evidence>
<dbReference type="PANTHER" id="PTHR46056">
    <property type="entry name" value="LONG-CHAIN-ALCOHOL OXIDASE"/>
    <property type="match status" value="1"/>
</dbReference>
<dbReference type="EMBL" id="ATHO01000010">
    <property type="protein sequence ID" value="EQB14470.1"/>
    <property type="molecule type" value="Genomic_DNA"/>
</dbReference>
<protein>
    <recommendedName>
        <fullName evidence="9">Oxidoreductase</fullName>
    </recommendedName>
</protein>
<keyword evidence="8" id="KW-1185">Reference proteome</keyword>
<dbReference type="Gene3D" id="3.30.410.10">
    <property type="entry name" value="Cholesterol Oxidase, domain 2"/>
    <property type="match status" value="1"/>
</dbReference>
<dbReference type="PANTHER" id="PTHR46056:SF12">
    <property type="entry name" value="LONG-CHAIN-ALCOHOL OXIDASE"/>
    <property type="match status" value="1"/>
</dbReference>
<evidence type="ECO:0000313" key="8">
    <source>
        <dbReference type="Proteomes" id="UP000015525"/>
    </source>
</evidence>
<dbReference type="RefSeq" id="WP_021236651.1">
    <property type="nucleotide sequence ID" value="NZ_ATHO01000010.1"/>
</dbReference>
<dbReference type="AlphaFoldDB" id="T0IRL2"/>
<dbReference type="PATRIC" id="fig|1329909.3.peg.297"/>
<name>T0IRL2_9SPHN</name>
<dbReference type="GO" id="GO:0016614">
    <property type="term" value="F:oxidoreductase activity, acting on CH-OH group of donors"/>
    <property type="evidence" value="ECO:0007669"/>
    <property type="project" value="InterPro"/>
</dbReference>
<keyword evidence="3" id="KW-0274">FAD</keyword>
<evidence type="ECO:0000256" key="4">
    <source>
        <dbReference type="ARBA" id="ARBA00023002"/>
    </source>
</evidence>
<feature type="domain" description="Glucose-methanol-choline oxidoreductase N-terminal" evidence="5">
    <location>
        <begin position="58"/>
        <end position="250"/>
    </location>
</feature>
<dbReference type="Pfam" id="PF00732">
    <property type="entry name" value="GMC_oxred_N"/>
    <property type="match status" value="1"/>
</dbReference>